<evidence type="ECO:0000256" key="2">
    <source>
        <dbReference type="ARBA" id="ARBA00023002"/>
    </source>
</evidence>
<accession>A0A554WPW9</accession>
<dbReference type="SUPFAM" id="SSF51735">
    <property type="entry name" value="NAD(P)-binding Rossmann-fold domains"/>
    <property type="match status" value="1"/>
</dbReference>
<keyword evidence="4" id="KW-1185">Reference proteome</keyword>
<protein>
    <submittedName>
        <fullName evidence="3">3-oxoacyl-acyl-carrier-protein reductase FabG</fullName>
        <ecNumber evidence="3">1.1.1.100</ecNumber>
    </submittedName>
</protein>
<comment type="caution">
    <text evidence="3">The sequence shown here is derived from an EMBL/GenBank/DDBJ whole genome shotgun (WGS) entry which is preliminary data.</text>
</comment>
<evidence type="ECO:0000313" key="3">
    <source>
        <dbReference type="EMBL" id="TSE25603.1"/>
    </source>
</evidence>
<dbReference type="OrthoDB" id="5292672at2"/>
<organism evidence="3 4">
    <name type="scientific">Tepidimonas sediminis</name>
    <dbReference type="NCBI Taxonomy" id="2588941"/>
    <lineage>
        <taxon>Bacteria</taxon>
        <taxon>Pseudomonadati</taxon>
        <taxon>Pseudomonadota</taxon>
        <taxon>Betaproteobacteria</taxon>
        <taxon>Burkholderiales</taxon>
        <taxon>Tepidimonas</taxon>
    </lineage>
</organism>
<evidence type="ECO:0000313" key="4">
    <source>
        <dbReference type="Proteomes" id="UP000320225"/>
    </source>
</evidence>
<dbReference type="Proteomes" id="UP000320225">
    <property type="component" value="Unassembled WGS sequence"/>
</dbReference>
<dbReference type="Gene3D" id="3.40.50.720">
    <property type="entry name" value="NAD(P)-binding Rossmann-like Domain"/>
    <property type="match status" value="1"/>
</dbReference>
<gene>
    <name evidence="3" type="primary">fabG_2</name>
    <name evidence="3" type="ORF">Tsedi_01188</name>
</gene>
<dbReference type="GO" id="GO:0004316">
    <property type="term" value="F:3-oxoacyl-[acyl-carrier-protein] reductase (NADPH) activity"/>
    <property type="evidence" value="ECO:0007669"/>
    <property type="project" value="UniProtKB-EC"/>
</dbReference>
<comment type="similarity">
    <text evidence="1">Belongs to the short-chain dehydrogenases/reductases (SDR) family.</text>
</comment>
<dbReference type="EMBL" id="VJND01000006">
    <property type="protein sequence ID" value="TSE25603.1"/>
    <property type="molecule type" value="Genomic_DNA"/>
</dbReference>
<keyword evidence="2 3" id="KW-0560">Oxidoreductase</keyword>
<dbReference type="PANTHER" id="PTHR43639:SF1">
    <property type="entry name" value="SHORT-CHAIN DEHYDROGENASE_REDUCTASE FAMILY PROTEIN"/>
    <property type="match status" value="1"/>
</dbReference>
<dbReference type="EC" id="1.1.1.100" evidence="3"/>
<dbReference type="PANTHER" id="PTHR43639">
    <property type="entry name" value="OXIDOREDUCTASE, SHORT-CHAIN DEHYDROGENASE/REDUCTASE FAMILY (AFU_ORTHOLOGUE AFUA_5G02870)"/>
    <property type="match status" value="1"/>
</dbReference>
<proteinExistence type="inferred from homology"/>
<evidence type="ECO:0000256" key="1">
    <source>
        <dbReference type="ARBA" id="ARBA00006484"/>
    </source>
</evidence>
<name>A0A554WPW9_9BURK</name>
<dbReference type="PRINTS" id="PR00081">
    <property type="entry name" value="GDHRDH"/>
</dbReference>
<dbReference type="InterPro" id="IPR036291">
    <property type="entry name" value="NAD(P)-bd_dom_sf"/>
</dbReference>
<dbReference type="AlphaFoldDB" id="A0A554WPW9"/>
<dbReference type="InterPro" id="IPR002347">
    <property type="entry name" value="SDR_fam"/>
</dbReference>
<sequence length="278" mass="29799">MSSTDSARSPRQAVPWALVTGGAARLGREVCLAFAEAGWGVVIHYRSSQQAAAALAQELQAKGSPVEQVRADLADPAAVDALLPSLPTAVLAQLQCIVHNASEFVEDDGWTYTADGLQRHLQTNLLAPLRLTQAFAAQARRRAAGAQAPAADIPCVVHILDQKVHNLNPDYFTYTLSKLALERAVGLQAQAYAPWLRVCGVSPGLSYVSGPQTLDNFERARRVNLLRRPLEPADIARTVVHVARTPGINGCVIPVDNGQHRLGLARDVMFALDLGLAP</sequence>
<dbReference type="Pfam" id="PF13561">
    <property type="entry name" value="adh_short_C2"/>
    <property type="match status" value="1"/>
</dbReference>
<reference evidence="3 4" key="1">
    <citation type="submission" date="2019-07" db="EMBL/GenBank/DDBJ databases">
        <title>Tepidimonas sediminis YIM 72259 draft genome.</title>
        <authorList>
            <person name="Da Costa M.S."/>
            <person name="Froufe H.J.C."/>
            <person name="Egas C."/>
            <person name="Albuquerque L."/>
        </authorList>
    </citation>
    <scope>NUCLEOTIDE SEQUENCE [LARGE SCALE GENOMIC DNA]</scope>
    <source>
        <strain evidence="3 4">YIM 72259</strain>
    </source>
</reference>